<dbReference type="EMBL" id="MN740832">
    <property type="protein sequence ID" value="QHU14169.1"/>
    <property type="molecule type" value="Genomic_DNA"/>
</dbReference>
<accession>A0A6C0K8Y8</accession>
<protein>
    <recommendedName>
        <fullName evidence="1">Bacteriophage T5 Orf172 DNA-binding domain-containing protein</fullName>
    </recommendedName>
</protein>
<organism evidence="2">
    <name type="scientific">viral metagenome</name>
    <dbReference type="NCBI Taxonomy" id="1070528"/>
    <lineage>
        <taxon>unclassified sequences</taxon>
        <taxon>metagenomes</taxon>
        <taxon>organismal metagenomes</taxon>
    </lineage>
</organism>
<name>A0A6C0K8Y8_9ZZZZ</name>
<sequence length="191" mass="21549">MSERNTLLPDVGYLICLSNPIMPGLLLVSHSLTVPNEKAAELFSAGVPMPFQIEVAKKVKQPQEKERAIHKLLDKYSERLHTSRHFFRAEKERVTDFFELLDGDYWLGEAPGASVILDTVDVADAWQTLQNKVYMLLKQDNPKENAMKLGQTKMKVANFIKAKYGVGFVPTLEHVREALTDTTVQPNLVPV</sequence>
<dbReference type="Pfam" id="PF10544">
    <property type="entry name" value="T5orf172"/>
    <property type="match status" value="1"/>
</dbReference>
<feature type="domain" description="Bacteriophage T5 Orf172 DNA-binding" evidence="1">
    <location>
        <begin position="17"/>
        <end position="100"/>
    </location>
</feature>
<reference evidence="2" key="1">
    <citation type="journal article" date="2020" name="Nature">
        <title>Giant virus diversity and host interactions through global metagenomics.</title>
        <authorList>
            <person name="Schulz F."/>
            <person name="Roux S."/>
            <person name="Paez-Espino D."/>
            <person name="Jungbluth S."/>
            <person name="Walsh D.A."/>
            <person name="Denef V.J."/>
            <person name="McMahon K.D."/>
            <person name="Konstantinidis K.T."/>
            <person name="Eloe-Fadrosh E.A."/>
            <person name="Kyrpides N.C."/>
            <person name="Woyke T."/>
        </authorList>
    </citation>
    <scope>NUCLEOTIDE SEQUENCE</scope>
    <source>
        <strain evidence="2">GVMAG-S-1101182-85</strain>
    </source>
</reference>
<dbReference type="InterPro" id="IPR018306">
    <property type="entry name" value="Phage_T5_Orf172_DNA-bd"/>
</dbReference>
<proteinExistence type="predicted"/>
<evidence type="ECO:0000313" key="2">
    <source>
        <dbReference type="EMBL" id="QHU14169.1"/>
    </source>
</evidence>
<dbReference type="AlphaFoldDB" id="A0A6C0K8Y8"/>
<evidence type="ECO:0000259" key="1">
    <source>
        <dbReference type="Pfam" id="PF10544"/>
    </source>
</evidence>